<sequence>MLLFDMRVDFVELRSEHYIESSSRSPVPGVKYEVDPSLRDFTINNLFYNVNTTSVEDFTGKDEELRAAIDSDVKAAINLVFWRETIICQGQSTC</sequence>
<evidence type="ECO:0000313" key="2">
    <source>
        <dbReference type="Proteomes" id="UP001062846"/>
    </source>
</evidence>
<name>A0ACC0L940_RHOML</name>
<keyword evidence="2" id="KW-1185">Reference proteome</keyword>
<comment type="caution">
    <text evidence="1">The sequence shown here is derived from an EMBL/GenBank/DDBJ whole genome shotgun (WGS) entry which is preliminary data.</text>
</comment>
<protein>
    <submittedName>
        <fullName evidence="1">Uncharacterized protein</fullName>
    </submittedName>
</protein>
<gene>
    <name evidence="1" type="ORF">RHMOL_Rhmol13G0213100</name>
</gene>
<evidence type="ECO:0000313" key="1">
    <source>
        <dbReference type="EMBL" id="KAI8525224.1"/>
    </source>
</evidence>
<proteinExistence type="predicted"/>
<organism evidence="1 2">
    <name type="scientific">Rhododendron molle</name>
    <name type="common">Chinese azalea</name>
    <name type="synonym">Azalea mollis</name>
    <dbReference type="NCBI Taxonomy" id="49168"/>
    <lineage>
        <taxon>Eukaryota</taxon>
        <taxon>Viridiplantae</taxon>
        <taxon>Streptophyta</taxon>
        <taxon>Embryophyta</taxon>
        <taxon>Tracheophyta</taxon>
        <taxon>Spermatophyta</taxon>
        <taxon>Magnoliopsida</taxon>
        <taxon>eudicotyledons</taxon>
        <taxon>Gunneridae</taxon>
        <taxon>Pentapetalae</taxon>
        <taxon>asterids</taxon>
        <taxon>Ericales</taxon>
        <taxon>Ericaceae</taxon>
        <taxon>Ericoideae</taxon>
        <taxon>Rhodoreae</taxon>
        <taxon>Rhododendron</taxon>
    </lineage>
</organism>
<dbReference type="EMBL" id="CM046400">
    <property type="protein sequence ID" value="KAI8525224.1"/>
    <property type="molecule type" value="Genomic_DNA"/>
</dbReference>
<dbReference type="Proteomes" id="UP001062846">
    <property type="component" value="Chromosome 13"/>
</dbReference>
<reference evidence="1" key="1">
    <citation type="submission" date="2022-02" db="EMBL/GenBank/DDBJ databases">
        <title>Plant Genome Project.</title>
        <authorList>
            <person name="Zhang R.-G."/>
        </authorList>
    </citation>
    <scope>NUCLEOTIDE SEQUENCE</scope>
    <source>
        <strain evidence="1">AT1</strain>
    </source>
</reference>
<accession>A0ACC0L940</accession>